<name>A0A426ZGD5_ENSVE</name>
<gene>
    <name evidence="1" type="ORF">B296_00022795</name>
</gene>
<dbReference type="Proteomes" id="UP000287651">
    <property type="component" value="Unassembled WGS sequence"/>
</dbReference>
<organism evidence="1 2">
    <name type="scientific">Ensete ventricosum</name>
    <name type="common">Abyssinian banana</name>
    <name type="synonym">Musa ensete</name>
    <dbReference type="NCBI Taxonomy" id="4639"/>
    <lineage>
        <taxon>Eukaryota</taxon>
        <taxon>Viridiplantae</taxon>
        <taxon>Streptophyta</taxon>
        <taxon>Embryophyta</taxon>
        <taxon>Tracheophyta</taxon>
        <taxon>Spermatophyta</taxon>
        <taxon>Magnoliopsida</taxon>
        <taxon>Liliopsida</taxon>
        <taxon>Zingiberales</taxon>
        <taxon>Musaceae</taxon>
        <taxon>Ensete</taxon>
    </lineage>
</organism>
<dbReference type="AlphaFoldDB" id="A0A426ZGD5"/>
<dbReference type="EMBL" id="AMZH03006746">
    <property type="protein sequence ID" value="RRT63039.1"/>
    <property type="molecule type" value="Genomic_DNA"/>
</dbReference>
<evidence type="ECO:0000313" key="2">
    <source>
        <dbReference type="Proteomes" id="UP000287651"/>
    </source>
</evidence>
<comment type="caution">
    <text evidence="1">The sequence shown here is derived from an EMBL/GenBank/DDBJ whole genome shotgun (WGS) entry which is preliminary data.</text>
</comment>
<accession>A0A426ZGD5</accession>
<proteinExistence type="predicted"/>
<protein>
    <submittedName>
        <fullName evidence="1">Uncharacterized protein</fullName>
    </submittedName>
</protein>
<reference evidence="1 2" key="1">
    <citation type="journal article" date="2014" name="Agronomy (Basel)">
        <title>A Draft Genome Sequence for Ensete ventricosum, the Drought-Tolerant Tree Against Hunger.</title>
        <authorList>
            <person name="Harrison J."/>
            <person name="Moore K.A."/>
            <person name="Paszkiewicz K."/>
            <person name="Jones T."/>
            <person name="Grant M."/>
            <person name="Ambacheew D."/>
            <person name="Muzemil S."/>
            <person name="Studholme D.J."/>
        </authorList>
    </citation>
    <scope>NUCLEOTIDE SEQUENCE [LARGE SCALE GENOMIC DNA]</scope>
</reference>
<feature type="non-terminal residue" evidence="1">
    <location>
        <position position="1"/>
    </location>
</feature>
<evidence type="ECO:0000313" key="1">
    <source>
        <dbReference type="EMBL" id="RRT63039.1"/>
    </source>
</evidence>
<sequence>HPERLLAAAVNATTIPRPVGEAVDATLEGAASEAVAALIHGGVNHLVHEVRASVAGEAVSEEGVAVVLCLHLGGDGRVHRLVVGGFGEWTL</sequence>